<comment type="caution">
    <text evidence="1">The sequence shown here is derived from an EMBL/GenBank/DDBJ whole genome shotgun (WGS) entry which is preliminary data.</text>
</comment>
<dbReference type="AlphaFoldDB" id="A0A3B0BFD1"/>
<sequence length="675" mass="76235">MRELAFLRNRALETFLDESWDEQTGMYRQSDGQPAVCSFASMAMVHHMYLYLWTKEETHRYRFNRLLERIVGLVTENGLVYETVECKAVNDHPGFAFTICRSLGLAYGHLKEAGMEHLEQPVRDAVVRIARYHPEAGEKGTAGADQSLRFEILSYYFAYLVTDEPYYLNQYKTLFDNGIYAYTHSTVNGKYRHLSVRPGIQEAVLHPDFTFNYGCGTGAVNELPVNTHTPAYYLTELDGFMFTYAHGLKNGLLERTAHWDDFCVKYAEGLYKDLSRAGRMSCDVDGYGLYRAWYGKVIFESAPLACLADPGPLAERKEMQSHFKWFADRFLDHFASSDHFRETGVPPHQPYGHRLTVEKQFDKFNCIEIYAKVATYAYEFGIPAIEAAEPEPYYAYSWWHRWVRVSTPVYETSFAACTSGCNTPTAPHFGGEFIGTIVGGAAITTLFAGDGLVYAPPNDPDYLFGMEVQDRNGKVARSGATLFGESFDFSVTAPDGRTLDPSEFVPYGHPHVKKLGAGIEPRFRKQSELPCVTFDVHNRFEEASIRITQCFSAPPGLFVRKGWFNIPVPKLSPLRIRLKDGRENVYNFDASTYIDIRSVRAFIFEAGGKCCQIEIEKAENYSNEDNTELCVGSRGRAGEPGGINSFCPYPLGLIRIGSGARQPHKAELIVTITFI</sequence>
<dbReference type="OrthoDB" id="9814705at2"/>
<keyword evidence="2" id="KW-1185">Reference proteome</keyword>
<reference evidence="1 2" key="1">
    <citation type="journal article" date="2007" name="Int. J. Syst. Evol. Microbiol.">
        <title>Paenibacillus ginsengarvi sp. nov., isolated from soil from ginseng cultivation.</title>
        <authorList>
            <person name="Yoon M.H."/>
            <person name="Ten L.N."/>
            <person name="Im W.T."/>
        </authorList>
    </citation>
    <scope>NUCLEOTIDE SEQUENCE [LARGE SCALE GENOMIC DNA]</scope>
    <source>
        <strain evidence="1 2">KCTC 13059</strain>
    </source>
</reference>
<dbReference type="RefSeq" id="WP_120750782.1">
    <property type="nucleotide sequence ID" value="NZ_RBAH01000028.1"/>
</dbReference>
<proteinExistence type="predicted"/>
<accession>A0A3B0BFD1</accession>
<dbReference type="EMBL" id="RBAH01000028">
    <property type="protein sequence ID" value="RKN71885.1"/>
    <property type="molecule type" value="Genomic_DNA"/>
</dbReference>
<evidence type="ECO:0000313" key="1">
    <source>
        <dbReference type="EMBL" id="RKN71885.1"/>
    </source>
</evidence>
<organism evidence="1 2">
    <name type="scientific">Paenibacillus ginsengarvi</name>
    <dbReference type="NCBI Taxonomy" id="400777"/>
    <lineage>
        <taxon>Bacteria</taxon>
        <taxon>Bacillati</taxon>
        <taxon>Bacillota</taxon>
        <taxon>Bacilli</taxon>
        <taxon>Bacillales</taxon>
        <taxon>Paenibacillaceae</taxon>
        <taxon>Paenibacillus</taxon>
    </lineage>
</organism>
<dbReference type="Proteomes" id="UP000282311">
    <property type="component" value="Unassembled WGS sequence"/>
</dbReference>
<evidence type="ECO:0000313" key="2">
    <source>
        <dbReference type="Proteomes" id="UP000282311"/>
    </source>
</evidence>
<gene>
    <name evidence="1" type="ORF">D7M11_29090</name>
</gene>
<name>A0A3B0BFD1_9BACL</name>
<protein>
    <submittedName>
        <fullName evidence="1">Uncharacterized protein</fullName>
    </submittedName>
</protein>